<proteinExistence type="inferred from homology"/>
<evidence type="ECO:0000313" key="4">
    <source>
        <dbReference type="EMBL" id="KAK1372881.1"/>
    </source>
</evidence>
<dbReference type="PANTHER" id="PTHR47926:SF484">
    <property type="entry name" value="PENTATRICOPEPTIDE REPEAT-CONTAINING PROTEIN"/>
    <property type="match status" value="1"/>
</dbReference>
<evidence type="ECO:0000256" key="1">
    <source>
        <dbReference type="ARBA" id="ARBA00006643"/>
    </source>
</evidence>
<organism evidence="4 5">
    <name type="scientific">Heracleum sosnowskyi</name>
    <dbReference type="NCBI Taxonomy" id="360622"/>
    <lineage>
        <taxon>Eukaryota</taxon>
        <taxon>Viridiplantae</taxon>
        <taxon>Streptophyta</taxon>
        <taxon>Embryophyta</taxon>
        <taxon>Tracheophyta</taxon>
        <taxon>Spermatophyta</taxon>
        <taxon>Magnoliopsida</taxon>
        <taxon>eudicotyledons</taxon>
        <taxon>Gunneridae</taxon>
        <taxon>Pentapetalae</taxon>
        <taxon>asterids</taxon>
        <taxon>campanulids</taxon>
        <taxon>Apiales</taxon>
        <taxon>Apiaceae</taxon>
        <taxon>Apioideae</taxon>
        <taxon>apioid superclade</taxon>
        <taxon>Tordylieae</taxon>
        <taxon>Tordyliinae</taxon>
        <taxon>Heracleum</taxon>
    </lineage>
</organism>
<dbReference type="AlphaFoldDB" id="A0AAD8HU25"/>
<feature type="repeat" description="PPR" evidence="3">
    <location>
        <begin position="349"/>
        <end position="383"/>
    </location>
</feature>
<dbReference type="FunFam" id="1.25.40.10:FF:000345">
    <property type="entry name" value="Pentatricopeptide repeat-containing protein"/>
    <property type="match status" value="1"/>
</dbReference>
<gene>
    <name evidence="4" type="ORF">POM88_029074</name>
</gene>
<feature type="repeat" description="PPR" evidence="3">
    <location>
        <begin position="248"/>
        <end position="282"/>
    </location>
</feature>
<dbReference type="Proteomes" id="UP001237642">
    <property type="component" value="Unassembled WGS sequence"/>
</dbReference>
<dbReference type="InterPro" id="IPR046960">
    <property type="entry name" value="PPR_At4g14850-like_plant"/>
</dbReference>
<dbReference type="Pfam" id="PF20431">
    <property type="entry name" value="E_motif"/>
    <property type="match status" value="1"/>
</dbReference>
<dbReference type="InterPro" id="IPR046848">
    <property type="entry name" value="E_motif"/>
</dbReference>
<sequence length="535" mass="59585">MSKSNTRYPTCFSPESSKLRHASSNWSSTIKNFIAQGAPKRALKFYATVRSNHSVIIGAVPLLLKACTSLSMICYGRIIHSESIKSGALFDVMVGTSLISMYGKCGCIADARKVFDLMSERNVVSWNAMIGGYMKNGDAESAFRLFEEMPARTEVSWIEMIEGYARNGDVVSARELFDRVPLGVKNVVTWTVMVDGYACNGDMDGAREVFEAMPCRNFFVWSSMICGYFRKGDVVQAETIFNLIPVRNLVHWNSLISGYAQNGHCRKALDAFTKMQVDGFEPDEVTLVSILSVCGRLGLLDKGKEVHEIIRCQGIKHNQFILNGLVDMYAKCGDITSARLLFEGMEQKNDACWNSMISGLAIHGQCKEAIEFFGRMEKSGEKPNSISFLSVLSACAHGGYVEEGLEFFSKLKKYDIAASIKHYGCLIDLLGRAGKLKEGYDLIKEMPMRPNDTVWGALLGACRIHSDMEMADRILEEVRSSDSDVCSTDDSHYVLLSNIYAASERWENAERMRMVISRKGILKTPGSSSVMFEHL</sequence>
<dbReference type="GO" id="GO:0048731">
    <property type="term" value="P:system development"/>
    <property type="evidence" value="ECO:0007669"/>
    <property type="project" value="UniProtKB-ARBA"/>
</dbReference>
<dbReference type="InterPro" id="IPR002885">
    <property type="entry name" value="PPR_rpt"/>
</dbReference>
<evidence type="ECO:0000313" key="5">
    <source>
        <dbReference type="Proteomes" id="UP001237642"/>
    </source>
</evidence>
<comment type="caution">
    <text evidence="4">The sequence shown here is derived from an EMBL/GenBank/DDBJ whole genome shotgun (WGS) entry which is preliminary data.</text>
</comment>
<dbReference type="Gene3D" id="1.25.40.10">
    <property type="entry name" value="Tetratricopeptide repeat domain"/>
    <property type="match status" value="4"/>
</dbReference>
<name>A0AAD8HU25_9APIA</name>
<reference evidence="4" key="1">
    <citation type="submission" date="2023-02" db="EMBL/GenBank/DDBJ databases">
        <title>Genome of toxic invasive species Heracleum sosnowskyi carries increased number of genes despite the absence of recent whole-genome duplications.</title>
        <authorList>
            <person name="Schelkunov M."/>
            <person name="Shtratnikova V."/>
            <person name="Makarenko M."/>
            <person name="Klepikova A."/>
            <person name="Omelchenko D."/>
            <person name="Novikova G."/>
            <person name="Obukhova E."/>
            <person name="Bogdanov V."/>
            <person name="Penin A."/>
            <person name="Logacheva M."/>
        </authorList>
    </citation>
    <scope>NUCLEOTIDE SEQUENCE</scope>
    <source>
        <strain evidence="4">Hsosn_3</strain>
        <tissue evidence="4">Leaf</tissue>
    </source>
</reference>
<accession>A0AAD8HU25</accession>
<reference evidence="4" key="2">
    <citation type="submission" date="2023-05" db="EMBL/GenBank/DDBJ databases">
        <authorList>
            <person name="Schelkunov M.I."/>
        </authorList>
    </citation>
    <scope>NUCLEOTIDE SEQUENCE</scope>
    <source>
        <strain evidence="4">Hsosn_3</strain>
        <tissue evidence="4">Leaf</tissue>
    </source>
</reference>
<dbReference type="NCBIfam" id="TIGR00756">
    <property type="entry name" value="PPR"/>
    <property type="match status" value="6"/>
</dbReference>
<dbReference type="FunFam" id="1.25.40.10:FF:000125">
    <property type="entry name" value="Pentatricopeptide repeat-containing protein"/>
    <property type="match status" value="1"/>
</dbReference>
<keyword evidence="5" id="KW-1185">Reference proteome</keyword>
<dbReference type="GO" id="GO:0009451">
    <property type="term" value="P:RNA modification"/>
    <property type="evidence" value="ECO:0007669"/>
    <property type="project" value="InterPro"/>
</dbReference>
<dbReference type="PROSITE" id="PS51375">
    <property type="entry name" value="PPR"/>
    <property type="match status" value="5"/>
</dbReference>
<dbReference type="Pfam" id="PF01535">
    <property type="entry name" value="PPR"/>
    <property type="match status" value="4"/>
</dbReference>
<feature type="repeat" description="PPR" evidence="3">
    <location>
        <begin position="384"/>
        <end position="418"/>
    </location>
</feature>
<comment type="similarity">
    <text evidence="1">Belongs to the PPR family. PCMP-H subfamily.</text>
</comment>
<protein>
    <submittedName>
        <fullName evidence="4">Pentatricopeptide repeat-containing protein</fullName>
    </submittedName>
</protein>
<dbReference type="Pfam" id="PF13041">
    <property type="entry name" value="PPR_2"/>
    <property type="match status" value="3"/>
</dbReference>
<keyword evidence="2" id="KW-0677">Repeat</keyword>
<dbReference type="FunFam" id="1.25.40.10:FF:000333">
    <property type="entry name" value="Pentatricopeptide repeat-containing protein"/>
    <property type="match status" value="1"/>
</dbReference>
<feature type="repeat" description="PPR" evidence="3">
    <location>
        <begin position="122"/>
        <end position="152"/>
    </location>
</feature>
<evidence type="ECO:0000256" key="2">
    <source>
        <dbReference type="ARBA" id="ARBA00022737"/>
    </source>
</evidence>
<dbReference type="FunFam" id="1.25.40.10:FF:000344">
    <property type="entry name" value="Pentatricopeptide repeat-containing protein"/>
    <property type="match status" value="1"/>
</dbReference>
<dbReference type="GO" id="GO:0003723">
    <property type="term" value="F:RNA binding"/>
    <property type="evidence" value="ECO:0007669"/>
    <property type="project" value="InterPro"/>
</dbReference>
<dbReference type="PANTHER" id="PTHR47926">
    <property type="entry name" value="PENTATRICOPEPTIDE REPEAT-CONTAINING PROTEIN"/>
    <property type="match status" value="1"/>
</dbReference>
<evidence type="ECO:0000256" key="3">
    <source>
        <dbReference type="PROSITE-ProRule" id="PRU00708"/>
    </source>
</evidence>
<dbReference type="EMBL" id="JAUIZM010000007">
    <property type="protein sequence ID" value="KAK1372881.1"/>
    <property type="molecule type" value="Genomic_DNA"/>
</dbReference>
<dbReference type="InterPro" id="IPR011990">
    <property type="entry name" value="TPR-like_helical_dom_sf"/>
</dbReference>
<feature type="repeat" description="PPR" evidence="3">
    <location>
        <begin position="186"/>
        <end position="220"/>
    </location>
</feature>